<dbReference type="Pfam" id="PF00953">
    <property type="entry name" value="Glycos_transf_4"/>
    <property type="match status" value="1"/>
</dbReference>
<dbReference type="PANTHER" id="PTHR22926">
    <property type="entry name" value="PHOSPHO-N-ACETYLMURAMOYL-PENTAPEPTIDE-TRANSFERASE"/>
    <property type="match status" value="1"/>
</dbReference>
<feature type="transmembrane region" description="Helical" evidence="8">
    <location>
        <begin position="296"/>
        <end position="314"/>
    </location>
</feature>
<evidence type="ECO:0000256" key="6">
    <source>
        <dbReference type="ARBA" id="ARBA00023136"/>
    </source>
</evidence>
<protein>
    <submittedName>
        <fullName evidence="9">UDP-N-acetylmuramyl pentapeptide phosphotransferase/UDP-N-acetylglucosamine-1-phosphate transferase</fullName>
    </submittedName>
</protein>
<dbReference type="GO" id="GO:0009103">
    <property type="term" value="P:lipopolysaccharide biosynthetic process"/>
    <property type="evidence" value="ECO:0007669"/>
    <property type="project" value="TreeGrafter"/>
</dbReference>
<keyword evidence="2" id="KW-1003">Cell membrane</keyword>
<gene>
    <name evidence="9" type="ORF">C7460_11528</name>
</gene>
<reference evidence="9 10" key="1">
    <citation type="submission" date="2018-07" db="EMBL/GenBank/DDBJ databases">
        <title>Genomic Encyclopedia of Type Strains, Phase IV (KMG-IV): sequencing the most valuable type-strain genomes for metagenomic binning, comparative biology and taxonomic classification.</title>
        <authorList>
            <person name="Goeker M."/>
        </authorList>
    </citation>
    <scope>NUCLEOTIDE SEQUENCE [LARGE SCALE GENOMIC DNA]</scope>
    <source>
        <strain evidence="9 10">DSM 4134</strain>
    </source>
</reference>
<dbReference type="GO" id="GO:0044038">
    <property type="term" value="P:cell wall macromolecule biosynthetic process"/>
    <property type="evidence" value="ECO:0007669"/>
    <property type="project" value="TreeGrafter"/>
</dbReference>
<evidence type="ECO:0000256" key="3">
    <source>
        <dbReference type="ARBA" id="ARBA00022679"/>
    </source>
</evidence>
<feature type="transmembrane region" description="Helical" evidence="8">
    <location>
        <begin position="6"/>
        <end position="22"/>
    </location>
</feature>
<dbReference type="AlphaFoldDB" id="A0A3D9L0T8"/>
<feature type="transmembrane region" description="Helical" evidence="8">
    <location>
        <begin position="95"/>
        <end position="112"/>
    </location>
</feature>
<keyword evidence="7" id="KW-0479">Metal-binding</keyword>
<comment type="caution">
    <text evidence="9">The sequence shown here is derived from an EMBL/GenBank/DDBJ whole genome shotgun (WGS) entry which is preliminary data.</text>
</comment>
<comment type="subcellular location">
    <subcellularLocation>
        <location evidence="1">Cell membrane</location>
        <topology evidence="1">Multi-pass membrane protein</topology>
    </subcellularLocation>
</comment>
<evidence type="ECO:0000313" key="10">
    <source>
        <dbReference type="Proteomes" id="UP000256779"/>
    </source>
</evidence>
<keyword evidence="6 8" id="KW-0472">Membrane</keyword>
<evidence type="ECO:0000256" key="7">
    <source>
        <dbReference type="PIRSR" id="PIRSR600715-1"/>
    </source>
</evidence>
<evidence type="ECO:0000256" key="5">
    <source>
        <dbReference type="ARBA" id="ARBA00022989"/>
    </source>
</evidence>
<comment type="cofactor">
    <cofactor evidence="7">
        <name>Mg(2+)</name>
        <dbReference type="ChEBI" id="CHEBI:18420"/>
    </cofactor>
</comment>
<feature type="transmembrane region" description="Helical" evidence="8">
    <location>
        <begin position="270"/>
        <end position="290"/>
    </location>
</feature>
<feature type="transmembrane region" description="Helical" evidence="8">
    <location>
        <begin position="42"/>
        <end position="62"/>
    </location>
</feature>
<keyword evidence="3 9" id="KW-0808">Transferase</keyword>
<keyword evidence="4 8" id="KW-0812">Transmembrane</keyword>
<evidence type="ECO:0000256" key="4">
    <source>
        <dbReference type="ARBA" id="ARBA00022692"/>
    </source>
</evidence>
<evidence type="ECO:0000256" key="2">
    <source>
        <dbReference type="ARBA" id="ARBA00022475"/>
    </source>
</evidence>
<proteinExistence type="predicted"/>
<dbReference type="CDD" id="cd06854">
    <property type="entry name" value="GT_WbpL_WbcO_like"/>
    <property type="match status" value="1"/>
</dbReference>
<dbReference type="EMBL" id="QREG01000015">
    <property type="protein sequence ID" value="RED96139.1"/>
    <property type="molecule type" value="Genomic_DNA"/>
</dbReference>
<feature type="binding site" evidence="7">
    <location>
        <position position="136"/>
    </location>
    <ligand>
        <name>Mg(2+)</name>
        <dbReference type="ChEBI" id="CHEBI:18420"/>
    </ligand>
</feature>
<feature type="transmembrane region" description="Helical" evidence="8">
    <location>
        <begin position="68"/>
        <end position="86"/>
    </location>
</feature>
<feature type="transmembrane region" description="Helical" evidence="8">
    <location>
        <begin position="141"/>
        <end position="159"/>
    </location>
</feature>
<keyword evidence="10" id="KW-1185">Reference proteome</keyword>
<evidence type="ECO:0000256" key="8">
    <source>
        <dbReference type="SAM" id="Phobius"/>
    </source>
</evidence>
<evidence type="ECO:0000256" key="1">
    <source>
        <dbReference type="ARBA" id="ARBA00004651"/>
    </source>
</evidence>
<evidence type="ECO:0000313" key="9">
    <source>
        <dbReference type="EMBL" id="RED96139.1"/>
    </source>
</evidence>
<feature type="binding site" evidence="7">
    <location>
        <position position="197"/>
    </location>
    <ligand>
        <name>Mg(2+)</name>
        <dbReference type="ChEBI" id="CHEBI:18420"/>
    </ligand>
</feature>
<feature type="transmembrane region" description="Helical" evidence="8">
    <location>
        <begin position="224"/>
        <end position="243"/>
    </location>
</feature>
<dbReference type="GO" id="GO:0005886">
    <property type="term" value="C:plasma membrane"/>
    <property type="evidence" value="ECO:0007669"/>
    <property type="project" value="UniProtKB-SubCell"/>
</dbReference>
<feature type="transmembrane region" description="Helical" evidence="8">
    <location>
        <begin position="192"/>
        <end position="212"/>
    </location>
</feature>
<dbReference type="PANTHER" id="PTHR22926:SF3">
    <property type="entry name" value="UNDECAPRENYL-PHOSPHATE ALPHA-N-ACETYLGLUCOSAMINYL 1-PHOSPHATE TRANSFERASE"/>
    <property type="match status" value="1"/>
</dbReference>
<organism evidence="9 10">
    <name type="scientific">Marinoscillum furvescens DSM 4134</name>
    <dbReference type="NCBI Taxonomy" id="1122208"/>
    <lineage>
        <taxon>Bacteria</taxon>
        <taxon>Pseudomonadati</taxon>
        <taxon>Bacteroidota</taxon>
        <taxon>Cytophagia</taxon>
        <taxon>Cytophagales</taxon>
        <taxon>Reichenbachiellaceae</taxon>
        <taxon>Marinoscillum</taxon>
    </lineage>
</organism>
<name>A0A3D9L0T8_MARFU</name>
<keyword evidence="5 8" id="KW-1133">Transmembrane helix</keyword>
<dbReference type="GO" id="GO:0046872">
    <property type="term" value="F:metal ion binding"/>
    <property type="evidence" value="ECO:0007669"/>
    <property type="project" value="UniProtKB-KW"/>
</dbReference>
<dbReference type="Proteomes" id="UP000256779">
    <property type="component" value="Unassembled WGS sequence"/>
</dbReference>
<keyword evidence="7" id="KW-0460">Magnesium</keyword>
<feature type="transmembrane region" description="Helical" evidence="8">
    <location>
        <begin position="165"/>
        <end position="185"/>
    </location>
</feature>
<dbReference type="GO" id="GO:0016780">
    <property type="term" value="F:phosphotransferase activity, for other substituted phosphate groups"/>
    <property type="evidence" value="ECO:0007669"/>
    <property type="project" value="InterPro"/>
</dbReference>
<dbReference type="InterPro" id="IPR000715">
    <property type="entry name" value="Glycosyl_transferase_4"/>
</dbReference>
<accession>A0A3D9L0T8</accession>
<dbReference type="GO" id="GO:0071555">
    <property type="term" value="P:cell wall organization"/>
    <property type="evidence" value="ECO:0007669"/>
    <property type="project" value="TreeGrafter"/>
</dbReference>
<feature type="transmembrane region" description="Helical" evidence="8">
    <location>
        <begin position="118"/>
        <end position="134"/>
    </location>
</feature>
<sequence>MITYLIAALLLLASLYLFIRLARHYQIVDKPNHRSSHDYEPVRGGGIVFVMAGILWAGYSFFGESGSLTLPYLLTGFLALALISFLDDLYTLPSGLRMIVHLGAVVLAGIQLGAELPWWLWAIGGICLIGWINAFNFMDGINGITSCYAGVTLLSLGWVNHQVVTFAPMEFLGFMLLALVIFSWFNFRKRAICFAGDVGAISLALLLGYLVIKLMLVTGEISYLLFLLIYAVDAVGTITERLIKREKIFEPHRLHLYQLLANEKRIDHRVVSLGYAFLQLAINAIILWSITTQQNSWLFAIGLFLAVSLIYAYIKIVRFKVFESK</sequence>